<dbReference type="RefSeq" id="WP_179980019.1">
    <property type="nucleotide sequence ID" value="NZ_LT608333.1"/>
</dbReference>
<evidence type="ECO:0000256" key="1">
    <source>
        <dbReference type="ARBA" id="ARBA00000830"/>
    </source>
</evidence>
<dbReference type="GO" id="GO:0006281">
    <property type="term" value="P:DNA repair"/>
    <property type="evidence" value="ECO:0007669"/>
    <property type="project" value="TreeGrafter"/>
</dbReference>
<dbReference type="Pfam" id="PF00702">
    <property type="entry name" value="Hydrolase"/>
    <property type="match status" value="1"/>
</dbReference>
<organism evidence="5">
    <name type="scientific">uncultured Desulfovibrio sp</name>
    <dbReference type="NCBI Taxonomy" id="167968"/>
    <lineage>
        <taxon>Bacteria</taxon>
        <taxon>Pseudomonadati</taxon>
        <taxon>Thermodesulfobacteriota</taxon>
        <taxon>Desulfovibrionia</taxon>
        <taxon>Desulfovibrionales</taxon>
        <taxon>Desulfovibrionaceae</taxon>
        <taxon>Desulfovibrio</taxon>
        <taxon>environmental samples</taxon>
    </lineage>
</organism>
<proteinExistence type="inferred from homology"/>
<sequence length="216" mass="24061">MALQCIVFDCDGVILDSVPVKTRAFARIAAPHGQEAQDRFVMYHTRHGGVSRYKKFQWFYNEVLGREISEEESERLGRLFAEYALDEVRRCPLIPGIQEVLDAWKGKLPLYVCSGAPHEEVQAVLRERNLDQYFVSIHGSPPAKAKLLGQIVASLPMSPEDVLMVGDAPTDHDAAQEVGTLFYGVGPDIKPASESLYPWGPDLTGLNDWIKAHAAR</sequence>
<dbReference type="Gene3D" id="3.40.50.1000">
    <property type="entry name" value="HAD superfamily/HAD-like"/>
    <property type="match status" value="1"/>
</dbReference>
<dbReference type="SFLD" id="SFLDS00003">
    <property type="entry name" value="Haloacid_Dehalogenase"/>
    <property type="match status" value="1"/>
</dbReference>
<gene>
    <name evidence="5" type="ORF">KL86DES1_20352</name>
</gene>
<dbReference type="PANTHER" id="PTHR43434">
    <property type="entry name" value="PHOSPHOGLYCOLATE PHOSPHATASE"/>
    <property type="match status" value="1"/>
</dbReference>
<dbReference type="EMBL" id="FMJC01000002">
    <property type="protein sequence ID" value="SCM72027.1"/>
    <property type="molecule type" value="Genomic_DNA"/>
</dbReference>
<dbReference type="GO" id="GO:0005829">
    <property type="term" value="C:cytosol"/>
    <property type="evidence" value="ECO:0007669"/>
    <property type="project" value="TreeGrafter"/>
</dbReference>
<evidence type="ECO:0000313" key="5">
    <source>
        <dbReference type="EMBL" id="SCM72027.1"/>
    </source>
</evidence>
<evidence type="ECO:0000256" key="3">
    <source>
        <dbReference type="ARBA" id="ARBA00006171"/>
    </source>
</evidence>
<dbReference type="InterPro" id="IPR036412">
    <property type="entry name" value="HAD-like_sf"/>
</dbReference>
<dbReference type="SFLD" id="SFLDG01129">
    <property type="entry name" value="C1.5:_HAD__Beta-PGM__Phosphata"/>
    <property type="match status" value="1"/>
</dbReference>
<dbReference type="InterPro" id="IPR023214">
    <property type="entry name" value="HAD_sf"/>
</dbReference>
<evidence type="ECO:0000256" key="2">
    <source>
        <dbReference type="ARBA" id="ARBA00004818"/>
    </source>
</evidence>
<dbReference type="PANTHER" id="PTHR43434:SF1">
    <property type="entry name" value="PHOSPHOGLYCOLATE PHOSPHATASE"/>
    <property type="match status" value="1"/>
</dbReference>
<dbReference type="AlphaFoldDB" id="A0A212L3I1"/>
<dbReference type="GO" id="GO:0008967">
    <property type="term" value="F:phosphoglycolate phosphatase activity"/>
    <property type="evidence" value="ECO:0007669"/>
    <property type="project" value="UniProtKB-EC"/>
</dbReference>
<dbReference type="SUPFAM" id="SSF56784">
    <property type="entry name" value="HAD-like"/>
    <property type="match status" value="1"/>
</dbReference>
<keyword evidence="5" id="KW-0378">Hydrolase</keyword>
<dbReference type="EC" id="3.1.3.18" evidence="4"/>
<dbReference type="InterPro" id="IPR050155">
    <property type="entry name" value="HAD-like_hydrolase_sf"/>
</dbReference>
<comment type="catalytic activity">
    <reaction evidence="1">
        <text>2-phosphoglycolate + H2O = glycolate + phosphate</text>
        <dbReference type="Rhea" id="RHEA:14369"/>
        <dbReference type="ChEBI" id="CHEBI:15377"/>
        <dbReference type="ChEBI" id="CHEBI:29805"/>
        <dbReference type="ChEBI" id="CHEBI:43474"/>
        <dbReference type="ChEBI" id="CHEBI:58033"/>
        <dbReference type="EC" id="3.1.3.18"/>
    </reaction>
</comment>
<comment type="pathway">
    <text evidence="2">Organic acid metabolism; glycolate biosynthesis; glycolate from 2-phosphoglycolate: step 1/1.</text>
</comment>
<dbReference type="Gene3D" id="1.10.150.240">
    <property type="entry name" value="Putative phosphatase, domain 2"/>
    <property type="match status" value="1"/>
</dbReference>
<name>A0A212L3I1_9BACT</name>
<protein>
    <recommendedName>
        <fullName evidence="4">phosphoglycolate phosphatase</fullName>
        <ecNumber evidence="4">3.1.3.18</ecNumber>
    </recommendedName>
</protein>
<evidence type="ECO:0000256" key="4">
    <source>
        <dbReference type="ARBA" id="ARBA00013078"/>
    </source>
</evidence>
<reference evidence="5" key="1">
    <citation type="submission" date="2016-08" db="EMBL/GenBank/DDBJ databases">
        <authorList>
            <person name="Seilhamer J.J."/>
        </authorList>
    </citation>
    <scope>NUCLEOTIDE SEQUENCE</scope>
    <source>
        <strain evidence="5">86-1</strain>
    </source>
</reference>
<accession>A0A212L3I1</accession>
<comment type="similarity">
    <text evidence="3">Belongs to the HAD-like hydrolase superfamily. CbbY/CbbZ/Gph/YieH family.</text>
</comment>
<dbReference type="InterPro" id="IPR023198">
    <property type="entry name" value="PGP-like_dom2"/>
</dbReference>